<evidence type="ECO:0000313" key="3">
    <source>
        <dbReference type="Proteomes" id="UP001283361"/>
    </source>
</evidence>
<feature type="compositionally biased region" description="Basic and acidic residues" evidence="1">
    <location>
        <begin position="98"/>
        <end position="108"/>
    </location>
</feature>
<dbReference type="EMBL" id="JAWDGP010002313">
    <property type="protein sequence ID" value="KAK3784044.1"/>
    <property type="molecule type" value="Genomic_DNA"/>
</dbReference>
<accession>A0AAE1AA23</accession>
<keyword evidence="3" id="KW-1185">Reference proteome</keyword>
<evidence type="ECO:0000313" key="2">
    <source>
        <dbReference type="EMBL" id="KAK3784044.1"/>
    </source>
</evidence>
<protein>
    <submittedName>
        <fullName evidence="2">Uncharacterized protein</fullName>
    </submittedName>
</protein>
<gene>
    <name evidence="2" type="ORF">RRG08_025238</name>
</gene>
<proteinExistence type="predicted"/>
<sequence length="108" mass="12648">MNFVPAFAMLNSDRKSHELQRSRSWRGRRAALKFFSRGYTRRHSNDETMPPVLPRSAWSFEEERRPSGCSYNTSLEEVRPTAQLFYTTPPKAITDDTLSPREDHSNKR</sequence>
<feature type="region of interest" description="Disordered" evidence="1">
    <location>
        <begin position="89"/>
        <end position="108"/>
    </location>
</feature>
<dbReference type="Proteomes" id="UP001283361">
    <property type="component" value="Unassembled WGS sequence"/>
</dbReference>
<reference evidence="2" key="1">
    <citation type="journal article" date="2023" name="G3 (Bethesda)">
        <title>A reference genome for the long-term kleptoplast-retaining sea slug Elysia crispata morphotype clarki.</title>
        <authorList>
            <person name="Eastman K.E."/>
            <person name="Pendleton A.L."/>
            <person name="Shaikh M.A."/>
            <person name="Suttiyut T."/>
            <person name="Ogas R."/>
            <person name="Tomko P."/>
            <person name="Gavelis G."/>
            <person name="Widhalm J.R."/>
            <person name="Wisecaver J.H."/>
        </authorList>
    </citation>
    <scope>NUCLEOTIDE SEQUENCE</scope>
    <source>
        <strain evidence="2">ECLA1</strain>
    </source>
</reference>
<organism evidence="2 3">
    <name type="scientific">Elysia crispata</name>
    <name type="common">lettuce slug</name>
    <dbReference type="NCBI Taxonomy" id="231223"/>
    <lineage>
        <taxon>Eukaryota</taxon>
        <taxon>Metazoa</taxon>
        <taxon>Spiralia</taxon>
        <taxon>Lophotrochozoa</taxon>
        <taxon>Mollusca</taxon>
        <taxon>Gastropoda</taxon>
        <taxon>Heterobranchia</taxon>
        <taxon>Euthyneura</taxon>
        <taxon>Panpulmonata</taxon>
        <taxon>Sacoglossa</taxon>
        <taxon>Placobranchoidea</taxon>
        <taxon>Plakobranchidae</taxon>
        <taxon>Elysia</taxon>
    </lineage>
</organism>
<dbReference type="AlphaFoldDB" id="A0AAE1AA23"/>
<name>A0AAE1AA23_9GAST</name>
<comment type="caution">
    <text evidence="2">The sequence shown here is derived from an EMBL/GenBank/DDBJ whole genome shotgun (WGS) entry which is preliminary data.</text>
</comment>
<evidence type="ECO:0000256" key="1">
    <source>
        <dbReference type="SAM" id="MobiDB-lite"/>
    </source>
</evidence>